<proteinExistence type="predicted"/>
<dbReference type="PROSITE" id="PS51932">
    <property type="entry name" value="BMV"/>
    <property type="match status" value="1"/>
</dbReference>
<keyword evidence="3" id="KW-1283">Bacterial microcompartment</keyword>
<dbReference type="OrthoDB" id="196195at2"/>
<sequence length="93" mass="9714">MRIGTVIGKVWATRKEGKFQGLKFLVIQPEDASGEPAGEVIVAVDQIGAGDRDKVIVTEGSSARFILSNTETAVDAAVVGIIDSVDLEGGKQS</sequence>
<comment type="caution">
    <text evidence="4">The sequence shown here is derived from an EMBL/GenBank/DDBJ whole genome shotgun (WGS) entry which is preliminary data.</text>
</comment>
<dbReference type="EMBL" id="QBKR01000002">
    <property type="protein sequence ID" value="PTX64640.1"/>
    <property type="molecule type" value="Genomic_DNA"/>
</dbReference>
<gene>
    <name evidence="4" type="ORF">C8P63_102134</name>
</gene>
<reference evidence="4 5" key="1">
    <citation type="submission" date="2018-04" db="EMBL/GenBank/DDBJ databases">
        <title>Genomic Encyclopedia of Archaeal and Bacterial Type Strains, Phase II (KMG-II): from individual species to whole genera.</title>
        <authorList>
            <person name="Goeker M."/>
        </authorList>
    </citation>
    <scope>NUCLEOTIDE SEQUENCE [LARGE SCALE GENOMIC DNA]</scope>
    <source>
        <strain evidence="4 5">DSM 45787</strain>
    </source>
</reference>
<evidence type="ECO:0000256" key="1">
    <source>
        <dbReference type="ARBA" id="ARBA00023587"/>
    </source>
</evidence>
<keyword evidence="5" id="KW-1185">Reference proteome</keyword>
<organism evidence="4 5">
    <name type="scientific">Melghirimyces profundicolus</name>
    <dbReference type="NCBI Taxonomy" id="1242148"/>
    <lineage>
        <taxon>Bacteria</taxon>
        <taxon>Bacillati</taxon>
        <taxon>Bacillota</taxon>
        <taxon>Bacilli</taxon>
        <taxon>Bacillales</taxon>
        <taxon>Thermoactinomycetaceae</taxon>
        <taxon>Melghirimyces</taxon>
    </lineage>
</organism>
<accession>A0A2T6C8K6</accession>
<dbReference type="SUPFAM" id="SSF159133">
    <property type="entry name" value="EutN/CcmL-like"/>
    <property type="match status" value="1"/>
</dbReference>
<dbReference type="InterPro" id="IPR036677">
    <property type="entry name" value="EutN_CcmL_sf"/>
</dbReference>
<evidence type="ECO:0000313" key="4">
    <source>
        <dbReference type="EMBL" id="PTX64640.1"/>
    </source>
</evidence>
<name>A0A2T6C8K6_9BACL</name>
<dbReference type="Proteomes" id="UP000244240">
    <property type="component" value="Unassembled WGS sequence"/>
</dbReference>
<comment type="subcellular location">
    <subcellularLocation>
        <location evidence="1">Carboxysome</location>
    </subcellularLocation>
</comment>
<dbReference type="GO" id="GO:0031470">
    <property type="term" value="C:carboxysome"/>
    <property type="evidence" value="ECO:0007669"/>
    <property type="project" value="UniProtKB-SubCell"/>
</dbReference>
<dbReference type="Pfam" id="PF03319">
    <property type="entry name" value="EutN_CcmL"/>
    <property type="match status" value="1"/>
</dbReference>
<evidence type="ECO:0000256" key="2">
    <source>
        <dbReference type="ARBA" id="ARBA00023669"/>
    </source>
</evidence>
<dbReference type="PANTHER" id="PTHR36539">
    <property type="entry name" value="ETHANOLAMINE UTILIZATION PROTEIN EUTN"/>
    <property type="match status" value="1"/>
</dbReference>
<dbReference type="PANTHER" id="PTHR36539:SF2">
    <property type="entry name" value="ETHANOLAMINE UTILIZATION PROTEIN"/>
    <property type="match status" value="1"/>
</dbReference>
<evidence type="ECO:0000313" key="5">
    <source>
        <dbReference type="Proteomes" id="UP000244240"/>
    </source>
</evidence>
<dbReference type="InterPro" id="IPR004992">
    <property type="entry name" value="EutN_CcmL"/>
</dbReference>
<dbReference type="RefSeq" id="WP_108021703.1">
    <property type="nucleotide sequence ID" value="NZ_QBKR01000002.1"/>
</dbReference>
<keyword evidence="2" id="KW-1282">Carboxysome</keyword>
<protein>
    <submittedName>
        <fullName evidence="4">Ethanolamine utilization protein EutN</fullName>
    </submittedName>
</protein>
<evidence type="ECO:0000256" key="3">
    <source>
        <dbReference type="ARBA" id="ARBA00024446"/>
    </source>
</evidence>
<dbReference type="Gene3D" id="2.40.50.220">
    <property type="entry name" value="EutN/Ccml"/>
    <property type="match status" value="1"/>
</dbReference>
<dbReference type="CDD" id="cd01614">
    <property type="entry name" value="EutN_CcmL"/>
    <property type="match status" value="1"/>
</dbReference>
<dbReference type="AlphaFoldDB" id="A0A2T6C8K6"/>